<organism evidence="1 2">
    <name type="scientific">Chelatococcus sambhunathii</name>
    <dbReference type="NCBI Taxonomy" id="363953"/>
    <lineage>
        <taxon>Bacteria</taxon>
        <taxon>Pseudomonadati</taxon>
        <taxon>Pseudomonadota</taxon>
        <taxon>Alphaproteobacteria</taxon>
        <taxon>Hyphomicrobiales</taxon>
        <taxon>Chelatococcaceae</taxon>
        <taxon>Chelatococcus</taxon>
    </lineage>
</organism>
<dbReference type="PRINTS" id="PR00313">
    <property type="entry name" value="CABNDNGRPT"/>
</dbReference>
<gene>
    <name evidence="1" type="ORF">IHQ68_06605</name>
</gene>
<dbReference type="InterPro" id="IPR001343">
    <property type="entry name" value="Hemolysn_Ca-bd"/>
</dbReference>
<reference evidence="1" key="1">
    <citation type="submission" date="2020-10" db="EMBL/GenBank/DDBJ databases">
        <authorList>
            <person name="Abbas A."/>
            <person name="Razzaq R."/>
            <person name="Waqas M."/>
            <person name="Abbas N."/>
            <person name="Nielsen T.K."/>
            <person name="Hansen L.H."/>
            <person name="Hussain S."/>
            <person name="Shahid M."/>
        </authorList>
    </citation>
    <scope>NUCLEOTIDE SEQUENCE</scope>
    <source>
        <strain evidence="1">S14</strain>
    </source>
</reference>
<dbReference type="Pfam" id="PF00353">
    <property type="entry name" value="HemolysinCabind"/>
    <property type="match status" value="2"/>
</dbReference>
<evidence type="ECO:0000313" key="1">
    <source>
        <dbReference type="EMBL" id="MDR4306287.1"/>
    </source>
</evidence>
<dbReference type="InterPro" id="IPR018511">
    <property type="entry name" value="Hemolysin-typ_Ca-bd_CS"/>
</dbReference>
<accession>A0ABU1DDY1</accession>
<evidence type="ECO:0000313" key="2">
    <source>
        <dbReference type="Proteomes" id="UP001181622"/>
    </source>
</evidence>
<dbReference type="EMBL" id="JADBEO010000010">
    <property type="protein sequence ID" value="MDR4306287.1"/>
    <property type="molecule type" value="Genomic_DNA"/>
</dbReference>
<comment type="caution">
    <text evidence="1">The sequence shown here is derived from an EMBL/GenBank/DDBJ whole genome shotgun (WGS) entry which is preliminary data.</text>
</comment>
<dbReference type="PROSITE" id="PS00330">
    <property type="entry name" value="HEMOLYSIN_CALCIUM"/>
    <property type="match status" value="2"/>
</dbReference>
<protein>
    <submittedName>
        <fullName evidence="1">Calcium-binding protein</fullName>
    </submittedName>
</protein>
<dbReference type="Proteomes" id="UP001181622">
    <property type="component" value="Unassembled WGS sequence"/>
</dbReference>
<proteinExistence type="predicted"/>
<sequence>MALLGLKLGHIVDDVFDTLDHILGKDLSTDVGDLVPGKLIESLGKSLDGLLTGGSHDLLDDLLSNDVLDVNLLNNILSGKTLDLGDLEGLLSGATNSLGDILDDVFDDGLLGIGGTSLNVEELLNLNGSQLGDVTTFVTSLIGTILKATGGVADIDEVLDSVLSGDDKLRGDGKDNEIDGHRGDDTIYGVGGDDTLIGSQGEDVLKGGSGDDHLVGGADVDVMYGGKGADIFVFSEDDTGIGPGQRDLIKDFGKGGDELAFKGFGEDFDFIGKHGFSGDGHAEISWKFKGDYTLVKGDVDGDGQADFAIEIAGKHHLSSSDFIL</sequence>
<dbReference type="InterPro" id="IPR011049">
    <property type="entry name" value="Serralysin-like_metalloprot_C"/>
</dbReference>
<name>A0ABU1DDY1_9HYPH</name>
<keyword evidence="2" id="KW-1185">Reference proteome</keyword>
<dbReference type="RefSeq" id="WP_309390036.1">
    <property type="nucleotide sequence ID" value="NZ_JADBEO010000010.1"/>
</dbReference>
<dbReference type="SUPFAM" id="SSF51120">
    <property type="entry name" value="beta-Roll"/>
    <property type="match status" value="1"/>
</dbReference>
<dbReference type="Gene3D" id="2.150.10.10">
    <property type="entry name" value="Serralysin-like metalloprotease, C-terminal"/>
    <property type="match status" value="1"/>
</dbReference>